<proteinExistence type="predicted"/>
<name>A0A932ZRV6_UNCTE</name>
<dbReference type="AlphaFoldDB" id="A0A932ZRV6"/>
<dbReference type="EMBL" id="JACQRX010000030">
    <property type="protein sequence ID" value="MBI4250947.1"/>
    <property type="molecule type" value="Genomic_DNA"/>
</dbReference>
<comment type="caution">
    <text evidence="2">The sequence shown here is derived from an EMBL/GenBank/DDBJ whole genome shotgun (WGS) entry which is preliminary data.</text>
</comment>
<keyword evidence="1" id="KW-0812">Transmembrane</keyword>
<dbReference type="Proteomes" id="UP000752292">
    <property type="component" value="Unassembled WGS sequence"/>
</dbReference>
<evidence type="ECO:0000313" key="3">
    <source>
        <dbReference type="Proteomes" id="UP000752292"/>
    </source>
</evidence>
<keyword evidence="1" id="KW-1133">Transmembrane helix</keyword>
<evidence type="ECO:0000256" key="1">
    <source>
        <dbReference type="SAM" id="Phobius"/>
    </source>
</evidence>
<organism evidence="2 3">
    <name type="scientific">Tectimicrobiota bacterium</name>
    <dbReference type="NCBI Taxonomy" id="2528274"/>
    <lineage>
        <taxon>Bacteria</taxon>
        <taxon>Pseudomonadati</taxon>
        <taxon>Nitrospinota/Tectimicrobiota group</taxon>
        <taxon>Candidatus Tectimicrobiota</taxon>
    </lineage>
</organism>
<sequence length="62" mass="6939">MTAILLGGLWLADSLFGFRFESTEALYPFQASVRQGAAIFLLGIGAVLAWIESRLHIRRLHH</sequence>
<accession>A0A932ZRV6</accession>
<reference evidence="2" key="1">
    <citation type="submission" date="2020-07" db="EMBL/GenBank/DDBJ databases">
        <title>Huge and variable diversity of episymbiotic CPR bacteria and DPANN archaea in groundwater ecosystems.</title>
        <authorList>
            <person name="He C.Y."/>
            <person name="Keren R."/>
            <person name="Whittaker M."/>
            <person name="Farag I.F."/>
            <person name="Doudna J."/>
            <person name="Cate J.H.D."/>
            <person name="Banfield J.F."/>
        </authorList>
    </citation>
    <scope>NUCLEOTIDE SEQUENCE</scope>
    <source>
        <strain evidence="2">NC_groundwater_1370_Ag_S-0.2um_69_93</strain>
    </source>
</reference>
<evidence type="ECO:0000313" key="2">
    <source>
        <dbReference type="EMBL" id="MBI4250947.1"/>
    </source>
</evidence>
<protein>
    <submittedName>
        <fullName evidence="2">Uncharacterized protein</fullName>
    </submittedName>
</protein>
<feature type="transmembrane region" description="Helical" evidence="1">
    <location>
        <begin position="33"/>
        <end position="51"/>
    </location>
</feature>
<keyword evidence="1" id="KW-0472">Membrane</keyword>
<gene>
    <name evidence="2" type="ORF">HY618_00675</name>
</gene>